<dbReference type="OrthoDB" id="149130at2"/>
<evidence type="ECO:0000313" key="3">
    <source>
        <dbReference type="Proteomes" id="UP000012589"/>
    </source>
</evidence>
<sequence>MFDYEIKRILYNGKKNILWGAGQNGVQILLAFAAMGIPVEMFCDSDRTKQRIRILNKRVIMPEKVLENPSEYNFIVTLMNKECSKEITDKLEEQRVKNFIVWNDIKSIVTLNTLGIKVQFRGLYRIIQDSYIRKIVIYGTGKEAAVLKRLLEMLDVKIAYFVDDIESECNQWESQVKPIYDLLYEKEGAIKVIVMSEKKENMKVLDRMGLAMGRDYSGYDIYTTAVARKYILDPNLGYSFQPKKNGDTMPGIVQIGDGKIVIALLGGSTTEGEGYSYKSWAELLFDKLTKKGYSVKVLNAGCGGYSTPQELGKLIRDIIPLKPDIIIHYTGVNDSTLANDYPFVHVYQKRFIAYLAEEVEYQDDWRGTDNKYTLGVKHNRSNDQMFIDNIKMMNIICKGYGIPYLAFLQPCLPAKKEKLSDYGYEVLLHLSYDQKSWKPFENTRHFYEKVCEQISAYGTDITSLFDGADDVYLDWCHVNEHGNEMIAQYMCEYLIRKGIVEK</sequence>
<dbReference type="Gene3D" id="3.40.50.1110">
    <property type="entry name" value="SGNH hydrolase"/>
    <property type="match status" value="1"/>
</dbReference>
<evidence type="ECO:0000259" key="1">
    <source>
        <dbReference type="Pfam" id="PF13472"/>
    </source>
</evidence>
<reference evidence="2 3" key="1">
    <citation type="journal article" date="2014" name="Genome Announc.">
        <title>Draft genome sequences of the altered schaedler flora, a defined bacterial community from gnotobiotic mice.</title>
        <authorList>
            <person name="Wannemuehler M.J."/>
            <person name="Overstreet A.M."/>
            <person name="Ward D.V."/>
            <person name="Phillips G.J."/>
        </authorList>
    </citation>
    <scope>NUCLEOTIDE SEQUENCE [LARGE SCALE GENOMIC DNA]</scope>
    <source>
        <strain evidence="2 3">ASF492</strain>
    </source>
</reference>
<dbReference type="InterPro" id="IPR013830">
    <property type="entry name" value="SGNH_hydro"/>
</dbReference>
<dbReference type="STRING" id="1235802.C823_01243"/>
<name>N2AXK4_9FIRM</name>
<comment type="caution">
    <text evidence="2">The sequence shown here is derived from an EMBL/GenBank/DDBJ whole genome shotgun (WGS) entry which is preliminary data.</text>
</comment>
<dbReference type="SUPFAM" id="SSF53335">
    <property type="entry name" value="S-adenosyl-L-methionine-dependent methyltransferases"/>
    <property type="match status" value="1"/>
</dbReference>
<dbReference type="SUPFAM" id="SSF52266">
    <property type="entry name" value="SGNH hydrolase"/>
    <property type="match status" value="1"/>
</dbReference>
<dbReference type="eggNOG" id="ENOG5033579">
    <property type="taxonomic scope" value="Bacteria"/>
</dbReference>
<dbReference type="CDD" id="cd00229">
    <property type="entry name" value="SGNH_hydrolase"/>
    <property type="match status" value="1"/>
</dbReference>
<accession>N2AXK4</accession>
<dbReference type="PATRIC" id="fig|1235802.3.peg.1328"/>
<feature type="domain" description="SGNH hydrolase-type esterase" evidence="1">
    <location>
        <begin position="264"/>
        <end position="431"/>
    </location>
</feature>
<proteinExistence type="predicted"/>
<gene>
    <name evidence="2" type="ORF">C823_01243</name>
</gene>
<evidence type="ECO:0000313" key="2">
    <source>
        <dbReference type="EMBL" id="EMZ33962.1"/>
    </source>
</evidence>
<protein>
    <recommendedName>
        <fullName evidence="1">SGNH hydrolase-type esterase domain-containing protein</fullName>
    </recommendedName>
</protein>
<dbReference type="Proteomes" id="UP000012589">
    <property type="component" value="Unassembled WGS sequence"/>
</dbReference>
<dbReference type="Pfam" id="PF13472">
    <property type="entry name" value="Lipase_GDSL_2"/>
    <property type="match status" value="1"/>
</dbReference>
<dbReference type="InterPro" id="IPR029063">
    <property type="entry name" value="SAM-dependent_MTases_sf"/>
</dbReference>
<dbReference type="InterPro" id="IPR036514">
    <property type="entry name" value="SGNH_hydro_sf"/>
</dbReference>
<dbReference type="EMBL" id="AQFT01000038">
    <property type="protein sequence ID" value="EMZ33962.1"/>
    <property type="molecule type" value="Genomic_DNA"/>
</dbReference>
<organism evidence="2 3">
    <name type="scientific">Eubacterium plexicaudatum ASF492</name>
    <dbReference type="NCBI Taxonomy" id="1235802"/>
    <lineage>
        <taxon>Bacteria</taxon>
        <taxon>Bacillati</taxon>
        <taxon>Bacillota</taxon>
        <taxon>Clostridia</taxon>
        <taxon>Eubacteriales</taxon>
        <taxon>Eubacteriaceae</taxon>
        <taxon>Eubacterium</taxon>
    </lineage>
</organism>
<dbReference type="AlphaFoldDB" id="N2AXK4"/>
<keyword evidence="3" id="KW-1185">Reference proteome</keyword>
<dbReference type="HOGENOM" id="CLU_542629_0_0_9"/>